<dbReference type="Proteomes" id="UP000189818">
    <property type="component" value="Unassembled WGS sequence"/>
</dbReference>
<feature type="signal peptide" evidence="1">
    <location>
        <begin position="1"/>
        <end position="26"/>
    </location>
</feature>
<protein>
    <submittedName>
        <fullName evidence="3">Sugar phosphate isomerase/epimerase</fullName>
    </submittedName>
</protein>
<keyword evidence="4" id="KW-1185">Reference proteome</keyword>
<evidence type="ECO:0000259" key="2">
    <source>
        <dbReference type="Pfam" id="PF01261"/>
    </source>
</evidence>
<feature type="chain" id="PRO_5013092204" evidence="1">
    <location>
        <begin position="27"/>
        <end position="299"/>
    </location>
</feature>
<dbReference type="Pfam" id="PF01261">
    <property type="entry name" value="AP_endonuc_2"/>
    <property type="match status" value="1"/>
</dbReference>
<organism evidence="3 4">
    <name type="scientific">Rhizorhabdus histidinilytica</name>
    <dbReference type="NCBI Taxonomy" id="439228"/>
    <lineage>
        <taxon>Bacteria</taxon>
        <taxon>Pseudomonadati</taxon>
        <taxon>Pseudomonadota</taxon>
        <taxon>Alphaproteobacteria</taxon>
        <taxon>Sphingomonadales</taxon>
        <taxon>Sphingomonadaceae</taxon>
        <taxon>Rhizorhabdus</taxon>
    </lineage>
</organism>
<dbReference type="InterPro" id="IPR050312">
    <property type="entry name" value="IolE/XylAMocC-like"/>
</dbReference>
<dbReference type="InterPro" id="IPR013022">
    <property type="entry name" value="Xyl_isomerase-like_TIM-brl"/>
</dbReference>
<keyword evidence="3" id="KW-0413">Isomerase</keyword>
<evidence type="ECO:0000256" key="1">
    <source>
        <dbReference type="SAM" id="SignalP"/>
    </source>
</evidence>
<dbReference type="OrthoDB" id="9801426at2"/>
<dbReference type="Gene3D" id="3.20.20.150">
    <property type="entry name" value="Divalent-metal-dependent TIM barrel enzymes"/>
    <property type="match status" value="1"/>
</dbReference>
<proteinExistence type="predicted"/>
<dbReference type="GO" id="GO:0016853">
    <property type="term" value="F:isomerase activity"/>
    <property type="evidence" value="ECO:0007669"/>
    <property type="project" value="UniProtKB-KW"/>
</dbReference>
<dbReference type="InterPro" id="IPR036237">
    <property type="entry name" value="Xyl_isomerase-like_sf"/>
</dbReference>
<keyword evidence="1" id="KW-0732">Signal</keyword>
<dbReference type="PANTHER" id="PTHR12110">
    <property type="entry name" value="HYDROXYPYRUVATE ISOMERASE"/>
    <property type="match status" value="1"/>
</dbReference>
<dbReference type="PANTHER" id="PTHR12110:SF21">
    <property type="entry name" value="XYLOSE ISOMERASE-LIKE TIM BARREL DOMAIN-CONTAINING PROTEIN"/>
    <property type="match status" value="1"/>
</dbReference>
<sequence length="299" mass="31583">MTAAALDRRRFLAGTAACLAAGIAGAKTPAAPALPSLGAWTSLDKAALLAASGYGFVEEEVDRFLLPDKPDAAFEAARAAARAAPIPVRTLVRLLPPSLQSVGPDTAHDGIVTFCETVFARARRAGVETVVFGSPRSRRIPEGFPRATAQAQLIDLCKRLGPIAQAHGVILALEPLNHTETNFINRVSEGGAIVRAVGHPSVGLVADLFHMRMEDEGPASLIENGPLIRHVQIAEKQGRRAPGVAGEDFSAYFEALRSIGYARRLSVECLWSDIAQEAPVATRTIRAQYPAAAGKAARG</sequence>
<dbReference type="PROSITE" id="PS51318">
    <property type="entry name" value="TAT"/>
    <property type="match status" value="1"/>
</dbReference>
<evidence type="ECO:0000313" key="3">
    <source>
        <dbReference type="EMBL" id="SKB87949.1"/>
    </source>
</evidence>
<dbReference type="InterPro" id="IPR006311">
    <property type="entry name" value="TAT_signal"/>
</dbReference>
<dbReference type="RefSeq" id="WP_079649347.1">
    <property type="nucleotide sequence ID" value="NZ_FUYM01000007.1"/>
</dbReference>
<reference evidence="4" key="1">
    <citation type="submission" date="2017-02" db="EMBL/GenBank/DDBJ databases">
        <authorList>
            <person name="Varghese N."/>
            <person name="Submissions S."/>
        </authorList>
    </citation>
    <scope>NUCLEOTIDE SEQUENCE [LARGE SCALE GENOMIC DNA]</scope>
    <source>
        <strain evidence="4">UM2</strain>
    </source>
</reference>
<dbReference type="STRING" id="439228.SAMN06295920_107263"/>
<name>A0A1T5EVV2_9SPHN</name>
<dbReference type="EMBL" id="FUYM01000007">
    <property type="protein sequence ID" value="SKB87949.1"/>
    <property type="molecule type" value="Genomic_DNA"/>
</dbReference>
<gene>
    <name evidence="3" type="ORF">SAMN06295920_107263</name>
</gene>
<feature type="domain" description="Xylose isomerase-like TIM barrel" evidence="2">
    <location>
        <begin position="47"/>
        <end position="276"/>
    </location>
</feature>
<dbReference type="AlphaFoldDB" id="A0A1T5EVV2"/>
<evidence type="ECO:0000313" key="4">
    <source>
        <dbReference type="Proteomes" id="UP000189818"/>
    </source>
</evidence>
<accession>A0A1T5EVV2</accession>
<dbReference type="SUPFAM" id="SSF51658">
    <property type="entry name" value="Xylose isomerase-like"/>
    <property type="match status" value="1"/>
</dbReference>